<accession>A0A803N0M5</accession>
<dbReference type="EnsemblPlants" id="AUR62038509-RA">
    <property type="protein sequence ID" value="AUR62038509-RA:cds"/>
    <property type="gene ID" value="AUR62038509"/>
</dbReference>
<feature type="signal peptide" evidence="2">
    <location>
        <begin position="1"/>
        <end position="27"/>
    </location>
</feature>
<evidence type="ECO:0000313" key="3">
    <source>
        <dbReference type="EnsemblPlants" id="AUR62038509-RA:cds"/>
    </source>
</evidence>
<reference evidence="3" key="2">
    <citation type="submission" date="2021-03" db="UniProtKB">
        <authorList>
            <consortium name="EnsemblPlants"/>
        </authorList>
    </citation>
    <scope>IDENTIFICATION</scope>
</reference>
<evidence type="ECO:0000256" key="2">
    <source>
        <dbReference type="SAM" id="SignalP"/>
    </source>
</evidence>
<reference evidence="3" key="1">
    <citation type="journal article" date="2017" name="Nature">
        <title>The genome of Chenopodium quinoa.</title>
        <authorList>
            <person name="Jarvis D.E."/>
            <person name="Ho Y.S."/>
            <person name="Lightfoot D.J."/>
            <person name="Schmoeckel S.M."/>
            <person name="Li B."/>
            <person name="Borm T.J.A."/>
            <person name="Ohyanagi H."/>
            <person name="Mineta K."/>
            <person name="Michell C.T."/>
            <person name="Saber N."/>
            <person name="Kharbatia N.M."/>
            <person name="Rupper R.R."/>
            <person name="Sharp A.R."/>
            <person name="Dally N."/>
            <person name="Boughton B.A."/>
            <person name="Woo Y.H."/>
            <person name="Gao G."/>
            <person name="Schijlen E.G.W.M."/>
            <person name="Guo X."/>
            <person name="Momin A.A."/>
            <person name="Negrao S."/>
            <person name="Al-Babili S."/>
            <person name="Gehring C."/>
            <person name="Roessner U."/>
            <person name="Jung C."/>
            <person name="Murphy K."/>
            <person name="Arold S.T."/>
            <person name="Gojobori T."/>
            <person name="van der Linden C.G."/>
            <person name="van Loo E.N."/>
            <person name="Jellen E.N."/>
            <person name="Maughan P.J."/>
            <person name="Tester M."/>
        </authorList>
    </citation>
    <scope>NUCLEOTIDE SEQUENCE [LARGE SCALE GENOMIC DNA]</scope>
    <source>
        <strain evidence="3">cv. PI 614886</strain>
    </source>
</reference>
<keyword evidence="4" id="KW-1185">Reference proteome</keyword>
<proteinExistence type="predicted"/>
<name>A0A803N0M5_CHEQI</name>
<dbReference type="PANTHER" id="PTHR37702:SF1">
    <property type="entry name" value="HYDROXYPROLINE-RICH GLYCOPROTEIN FAMILY PROTEIN"/>
    <property type="match status" value="1"/>
</dbReference>
<feature type="chain" id="PRO_5030905586" evidence="2">
    <location>
        <begin position="28"/>
        <end position="173"/>
    </location>
</feature>
<protein>
    <submittedName>
        <fullName evidence="3">Uncharacterized protein</fullName>
    </submittedName>
</protein>
<sequence>MAANTIHLLLVLSLVALYLSSRVFVMAEDTCPYPCNPPPIAGTITPPTPTTQTPPTYTLPPPSGNLPNYPPPYGNYPNYPPSGSDGGGSLTMPPPPDAILPYFPYYYRNGAHRPSDQYSASSSMALTAVQRSTPQSSNAIDVIYVPLVVLRVPNSEYQLHNSVDAADPPLASK</sequence>
<dbReference type="Gramene" id="AUR62038509-RA">
    <property type="protein sequence ID" value="AUR62038509-RA:cds"/>
    <property type="gene ID" value="AUR62038509"/>
</dbReference>
<feature type="compositionally biased region" description="Low complexity" evidence="1">
    <location>
        <begin position="42"/>
        <end position="56"/>
    </location>
</feature>
<dbReference type="PANTHER" id="PTHR37702">
    <property type="entry name" value="PROLINE-RICH FAMILY PROTEIN"/>
    <property type="match status" value="1"/>
</dbReference>
<dbReference type="Proteomes" id="UP000596660">
    <property type="component" value="Unplaced"/>
</dbReference>
<dbReference type="AlphaFoldDB" id="A0A803N0M5"/>
<feature type="region of interest" description="Disordered" evidence="1">
    <location>
        <begin position="42"/>
        <end position="64"/>
    </location>
</feature>
<evidence type="ECO:0000313" key="4">
    <source>
        <dbReference type="Proteomes" id="UP000596660"/>
    </source>
</evidence>
<organism evidence="3 4">
    <name type="scientific">Chenopodium quinoa</name>
    <name type="common">Quinoa</name>
    <dbReference type="NCBI Taxonomy" id="63459"/>
    <lineage>
        <taxon>Eukaryota</taxon>
        <taxon>Viridiplantae</taxon>
        <taxon>Streptophyta</taxon>
        <taxon>Embryophyta</taxon>
        <taxon>Tracheophyta</taxon>
        <taxon>Spermatophyta</taxon>
        <taxon>Magnoliopsida</taxon>
        <taxon>eudicotyledons</taxon>
        <taxon>Gunneridae</taxon>
        <taxon>Pentapetalae</taxon>
        <taxon>Caryophyllales</taxon>
        <taxon>Chenopodiaceae</taxon>
        <taxon>Chenopodioideae</taxon>
        <taxon>Atripliceae</taxon>
        <taxon>Chenopodium</taxon>
    </lineage>
</organism>
<keyword evidence="2" id="KW-0732">Signal</keyword>
<evidence type="ECO:0000256" key="1">
    <source>
        <dbReference type="SAM" id="MobiDB-lite"/>
    </source>
</evidence>